<dbReference type="InterPro" id="IPR050287">
    <property type="entry name" value="MTA/SAH_deaminase"/>
</dbReference>
<dbReference type="GO" id="GO:0016810">
    <property type="term" value="F:hydrolase activity, acting on carbon-nitrogen (but not peptide) bonds"/>
    <property type="evidence" value="ECO:0007669"/>
    <property type="project" value="InterPro"/>
</dbReference>
<dbReference type="RefSeq" id="WP_114593462.1">
    <property type="nucleotide sequence ID" value="NZ_CP031165.1"/>
</dbReference>
<dbReference type="InterPro" id="IPR032466">
    <property type="entry name" value="Metal_Hydrolase"/>
</dbReference>
<organism evidence="3 4">
    <name type="scientific">Euzebya pacifica</name>
    <dbReference type="NCBI Taxonomy" id="1608957"/>
    <lineage>
        <taxon>Bacteria</taxon>
        <taxon>Bacillati</taxon>
        <taxon>Actinomycetota</taxon>
        <taxon>Nitriliruptoria</taxon>
        <taxon>Euzebyales</taxon>
    </lineage>
</organism>
<proteinExistence type="predicted"/>
<accession>A0A346Y457</accession>
<evidence type="ECO:0000256" key="1">
    <source>
        <dbReference type="ARBA" id="ARBA00022801"/>
    </source>
</evidence>
<dbReference type="Pfam" id="PF01979">
    <property type="entry name" value="Amidohydro_1"/>
    <property type="match status" value="1"/>
</dbReference>
<dbReference type="SUPFAM" id="SSF51338">
    <property type="entry name" value="Composite domain of metallo-dependent hydrolases"/>
    <property type="match status" value="1"/>
</dbReference>
<dbReference type="AlphaFoldDB" id="A0A346Y457"/>
<evidence type="ECO:0000313" key="4">
    <source>
        <dbReference type="Proteomes" id="UP000264006"/>
    </source>
</evidence>
<keyword evidence="4" id="KW-1185">Reference proteome</keyword>
<evidence type="ECO:0000313" key="3">
    <source>
        <dbReference type="EMBL" id="AXV09254.1"/>
    </source>
</evidence>
<dbReference type="InterPro" id="IPR006680">
    <property type="entry name" value="Amidohydro-rel"/>
</dbReference>
<reference evidence="3 4" key="1">
    <citation type="submission" date="2018-09" db="EMBL/GenBank/DDBJ databases">
        <title>Complete genome sequence of Euzebya sp. DY32-46 isolated from seawater of Pacific Ocean.</title>
        <authorList>
            <person name="Xu L."/>
            <person name="Wu Y.-H."/>
            <person name="Xu X.-W."/>
        </authorList>
    </citation>
    <scope>NUCLEOTIDE SEQUENCE [LARGE SCALE GENOMIC DNA]</scope>
    <source>
        <strain evidence="3 4">DY32-46</strain>
    </source>
</reference>
<feature type="domain" description="Amidohydrolase-related" evidence="2">
    <location>
        <begin position="40"/>
        <end position="399"/>
    </location>
</feature>
<gene>
    <name evidence="3" type="ORF">DVS28_a4593</name>
</gene>
<sequence>MSGPPLADGAVLVADGVIVAVGHASDLAPSADRHHHLDGVLLPGLVDGHTVLEHSDVRAIARPGPFHMWLRAVLGFTRGWDGERWMRSAHRGVQDALRHGVTTVVDSVVRGPAVPAAGRAGLRGHSLVQVMMVDITEHDAVLEAVRTSLQRPANGRTVGIAPHSSYTLGTGVMQALGALARELDRPLQIRAAESNAEIAAIRQGDGPLVDLATEAGMDVEWAPDGVGKGAIGYLDSLDLLGPGTSVVHGVWADLAEARILARAGVPVVCCPRANTMLQVGEAPLERFAEAGTPLALGTGSAAAAGDADLLADAAAWAQVARNRELVLWPSPSAGPISLEEAAIRLATVDGARALGLGDTAGILEAGRPADMVGVAIETTPGSVYRDLVERGPGRQVLTVLGGLRKSRRNDPDVPWPELEEWKDL</sequence>
<dbReference type="Gene3D" id="3.20.20.140">
    <property type="entry name" value="Metal-dependent hydrolases"/>
    <property type="match status" value="1"/>
</dbReference>
<dbReference type="SUPFAM" id="SSF51556">
    <property type="entry name" value="Metallo-dependent hydrolases"/>
    <property type="match status" value="1"/>
</dbReference>
<dbReference type="OrthoDB" id="3189065at2"/>
<protein>
    <submittedName>
        <fullName evidence="3">Putative chlorohydrolase</fullName>
    </submittedName>
</protein>
<dbReference type="InterPro" id="IPR011059">
    <property type="entry name" value="Metal-dep_hydrolase_composite"/>
</dbReference>
<dbReference type="PANTHER" id="PTHR43794:SF11">
    <property type="entry name" value="AMIDOHYDROLASE-RELATED DOMAIN-CONTAINING PROTEIN"/>
    <property type="match status" value="1"/>
</dbReference>
<name>A0A346Y457_9ACTN</name>
<dbReference type="PANTHER" id="PTHR43794">
    <property type="entry name" value="AMINOHYDROLASE SSNA-RELATED"/>
    <property type="match status" value="1"/>
</dbReference>
<dbReference type="KEGG" id="euz:DVS28_a4593"/>
<keyword evidence="1 3" id="KW-0378">Hydrolase</keyword>
<dbReference type="Proteomes" id="UP000264006">
    <property type="component" value="Chromosome"/>
</dbReference>
<evidence type="ECO:0000259" key="2">
    <source>
        <dbReference type="Pfam" id="PF01979"/>
    </source>
</evidence>
<dbReference type="EMBL" id="CP031165">
    <property type="protein sequence ID" value="AXV09254.1"/>
    <property type="molecule type" value="Genomic_DNA"/>
</dbReference>